<protein>
    <submittedName>
        <fullName evidence="1">Uncharacterized protein</fullName>
    </submittedName>
</protein>
<accession>A0A0J9E6W7</accession>
<dbReference type="PATRIC" id="fig|1675527.3.peg.3570"/>
<dbReference type="STRING" id="1675527.AIOL_003410"/>
<dbReference type="AlphaFoldDB" id="A0A0J9E6W7"/>
<name>A0A0J9E6W7_9RHOB</name>
<evidence type="ECO:0000313" key="2">
    <source>
        <dbReference type="Proteomes" id="UP000037178"/>
    </source>
</evidence>
<evidence type="ECO:0000313" key="1">
    <source>
        <dbReference type="EMBL" id="KMW58437.1"/>
    </source>
</evidence>
<dbReference type="Proteomes" id="UP000037178">
    <property type="component" value="Unassembled WGS sequence"/>
</dbReference>
<comment type="caution">
    <text evidence="1">The sequence shown here is derived from an EMBL/GenBank/DDBJ whole genome shotgun (WGS) entry which is preliminary data.</text>
</comment>
<keyword evidence="2" id="KW-1185">Reference proteome</keyword>
<sequence>MIVHSCDINAARLMALRENGKTRLPMKDEEKRDAAWVLVRIDLKEYSKKIIVTVTGVSDGTVGNMRRTRRRLLESNPDAALPESWAEAMAALKGREDREYTEEEREQMIAMKVAKLDEQIGKLLGDMASRQVEAACEVVAKRLGRQGLRHLVEHFAGDILDEMTDPYGLHELNDVSSDDEEDALQPEAELH</sequence>
<dbReference type="EMBL" id="LFTY01000002">
    <property type="protein sequence ID" value="KMW58437.1"/>
    <property type="molecule type" value="Genomic_DNA"/>
</dbReference>
<proteinExistence type="predicted"/>
<organism evidence="1 2">
    <name type="scientific">Candidatus Rhodobacter oscarellae</name>
    <dbReference type="NCBI Taxonomy" id="1675527"/>
    <lineage>
        <taxon>Bacteria</taxon>
        <taxon>Pseudomonadati</taxon>
        <taxon>Pseudomonadota</taxon>
        <taxon>Alphaproteobacteria</taxon>
        <taxon>Rhodobacterales</taxon>
        <taxon>Rhodobacter group</taxon>
        <taxon>Rhodobacter</taxon>
    </lineage>
</organism>
<gene>
    <name evidence="1" type="ORF">AIOL_003410</name>
</gene>
<reference evidence="1 2" key="1">
    <citation type="submission" date="2015-06" db="EMBL/GenBank/DDBJ databases">
        <title>Draft genome sequence of an Alphaproteobacteria species associated to the Mediterranean sponge Oscarella lobularis.</title>
        <authorList>
            <person name="Jourda C."/>
            <person name="Santini S."/>
            <person name="Claverie J.-M."/>
        </authorList>
    </citation>
    <scope>NUCLEOTIDE SEQUENCE [LARGE SCALE GENOMIC DNA]</scope>
    <source>
        <strain evidence="1">IGS</strain>
    </source>
</reference>